<evidence type="ECO:0000313" key="9">
    <source>
        <dbReference type="Proteomes" id="UP000824107"/>
    </source>
</evidence>
<dbReference type="EMBL" id="DVNC01000061">
    <property type="protein sequence ID" value="HIU54156.1"/>
    <property type="molecule type" value="Genomic_DNA"/>
</dbReference>
<dbReference type="InterPro" id="IPR007627">
    <property type="entry name" value="RNA_pol_sigma70_r2"/>
</dbReference>
<keyword evidence="6" id="KW-0175">Coiled coil</keyword>
<dbReference type="Gene3D" id="1.20.140.160">
    <property type="match status" value="1"/>
</dbReference>
<dbReference type="PANTHER" id="PTHR30376:SF3">
    <property type="entry name" value="RNA POLYMERASE SIGMA FACTOR RPOH"/>
    <property type="match status" value="1"/>
</dbReference>
<keyword evidence="3" id="KW-0731">Sigma factor</keyword>
<evidence type="ECO:0000256" key="6">
    <source>
        <dbReference type="SAM" id="Coils"/>
    </source>
</evidence>
<proteinExistence type="inferred from homology"/>
<evidence type="ECO:0000256" key="1">
    <source>
        <dbReference type="ARBA" id="ARBA00007788"/>
    </source>
</evidence>
<evidence type="ECO:0000256" key="5">
    <source>
        <dbReference type="ARBA" id="ARBA00023163"/>
    </source>
</evidence>
<name>A0A9D1SBM1_9PROT</name>
<dbReference type="InterPro" id="IPR013324">
    <property type="entry name" value="RNA_pol_sigma_r3/r4-like"/>
</dbReference>
<dbReference type="InterPro" id="IPR014284">
    <property type="entry name" value="RNA_pol_sigma-70_dom"/>
</dbReference>
<dbReference type="Pfam" id="PF04542">
    <property type="entry name" value="Sigma70_r2"/>
    <property type="match status" value="1"/>
</dbReference>
<dbReference type="PANTHER" id="PTHR30376">
    <property type="entry name" value="SIGMA FACTOR RPOH HEAT SHOCK RELATED"/>
    <property type="match status" value="1"/>
</dbReference>
<reference evidence="8" key="1">
    <citation type="submission" date="2020-10" db="EMBL/GenBank/DDBJ databases">
        <authorList>
            <person name="Gilroy R."/>
        </authorList>
    </citation>
    <scope>NUCLEOTIDE SEQUENCE</scope>
    <source>
        <strain evidence="8">ChiW3-316</strain>
    </source>
</reference>
<keyword evidence="2" id="KW-0805">Transcription regulation</keyword>
<comment type="caution">
    <text evidence="8">The sequence shown here is derived from an EMBL/GenBank/DDBJ whole genome shotgun (WGS) entry which is preliminary data.</text>
</comment>
<evidence type="ECO:0000259" key="7">
    <source>
        <dbReference type="PROSITE" id="PS00716"/>
    </source>
</evidence>
<dbReference type="InterPro" id="IPR013325">
    <property type="entry name" value="RNA_pol_sigma_r2"/>
</dbReference>
<dbReference type="PIRSF" id="PIRSF000770">
    <property type="entry name" value="RNA_pol_sigma-SigE/K"/>
    <property type="match status" value="1"/>
</dbReference>
<evidence type="ECO:0000256" key="4">
    <source>
        <dbReference type="ARBA" id="ARBA00023125"/>
    </source>
</evidence>
<dbReference type="GO" id="GO:0003677">
    <property type="term" value="F:DNA binding"/>
    <property type="evidence" value="ECO:0007669"/>
    <property type="project" value="UniProtKB-KW"/>
</dbReference>
<dbReference type="InterPro" id="IPR000943">
    <property type="entry name" value="RNA_pol_sigma70"/>
</dbReference>
<sequence length="290" mass="32871">MVVNNNAKLPLVIEENSLFAYFEKIKKFPVLTESEEHGLITDFKQNGNLAAAQKLITSHLRLAAKIALTYRRYGLPLADIVSEANIGLMQAVKKFDLDKKVRLSTYAIWWIKAAINDYILRSWSLVKIGTVAAQKKLFYNLSRIKARLGLYENKALEPAVVKKIADELVVDEQDVVEMNQRIGGDKSLNVMAGDDGTQEQIDFLVDNRQNIEARLANKEEAARKQKILQNCLAKLNERERLIIKSRMLTDEPVTLEELGAKLGISRERVRQIEKKAFEHLSSLVKLALQA</sequence>
<dbReference type="PROSITE" id="PS00716">
    <property type="entry name" value="SIGMA70_2"/>
    <property type="match status" value="1"/>
</dbReference>
<comment type="similarity">
    <text evidence="1">Belongs to the sigma-70 factor family.</text>
</comment>
<keyword evidence="4" id="KW-0238">DNA-binding</keyword>
<dbReference type="GO" id="GO:0016987">
    <property type="term" value="F:sigma factor activity"/>
    <property type="evidence" value="ECO:0007669"/>
    <property type="project" value="UniProtKB-KW"/>
</dbReference>
<protein>
    <submittedName>
        <fullName evidence="8">RNA polymerase factor sigma-32</fullName>
    </submittedName>
</protein>
<feature type="coiled-coil region" evidence="6">
    <location>
        <begin position="201"/>
        <end position="275"/>
    </location>
</feature>
<feature type="domain" description="RNA polymerase sigma-70" evidence="7">
    <location>
        <begin position="254"/>
        <end position="280"/>
    </location>
</feature>
<gene>
    <name evidence="8" type="ORF">IAD20_08780</name>
</gene>
<dbReference type="NCBIfam" id="NF005143">
    <property type="entry name" value="PRK06596.1"/>
    <property type="match status" value="1"/>
</dbReference>
<dbReference type="PRINTS" id="PR00046">
    <property type="entry name" value="SIGMA70FCT"/>
</dbReference>
<organism evidence="8 9">
    <name type="scientific">Candidatus Scatocola faecipullorum</name>
    <dbReference type="NCBI Taxonomy" id="2840917"/>
    <lineage>
        <taxon>Bacteria</taxon>
        <taxon>Pseudomonadati</taxon>
        <taxon>Pseudomonadota</taxon>
        <taxon>Alphaproteobacteria</taxon>
        <taxon>Rhodospirillales</taxon>
        <taxon>Rhodospirillaceae</taxon>
        <taxon>Rhodospirillaceae incertae sedis</taxon>
        <taxon>Candidatus Scatocola</taxon>
    </lineage>
</organism>
<keyword evidence="5" id="KW-0804">Transcription</keyword>
<dbReference type="NCBIfam" id="TIGR02937">
    <property type="entry name" value="sigma70-ECF"/>
    <property type="match status" value="1"/>
</dbReference>
<dbReference type="SUPFAM" id="SSF88946">
    <property type="entry name" value="Sigma2 domain of RNA polymerase sigma factors"/>
    <property type="match status" value="1"/>
</dbReference>
<dbReference type="InterPro" id="IPR050813">
    <property type="entry name" value="Sigma-70_Factor"/>
</dbReference>
<accession>A0A9D1SBM1</accession>
<evidence type="ECO:0000256" key="2">
    <source>
        <dbReference type="ARBA" id="ARBA00023015"/>
    </source>
</evidence>
<dbReference type="Gene3D" id="1.20.120.1810">
    <property type="match status" value="1"/>
</dbReference>
<dbReference type="AlphaFoldDB" id="A0A9D1SBM1"/>
<dbReference type="InterPro" id="IPR007630">
    <property type="entry name" value="RNA_pol_sigma70_r4"/>
</dbReference>
<dbReference type="Pfam" id="PF04545">
    <property type="entry name" value="Sigma70_r4"/>
    <property type="match status" value="1"/>
</dbReference>
<dbReference type="GO" id="GO:0006352">
    <property type="term" value="P:DNA-templated transcription initiation"/>
    <property type="evidence" value="ECO:0007669"/>
    <property type="project" value="InterPro"/>
</dbReference>
<evidence type="ECO:0000313" key="8">
    <source>
        <dbReference type="EMBL" id="HIU54156.1"/>
    </source>
</evidence>
<evidence type="ECO:0000256" key="3">
    <source>
        <dbReference type="ARBA" id="ARBA00023082"/>
    </source>
</evidence>
<dbReference type="CDD" id="cd06171">
    <property type="entry name" value="Sigma70_r4"/>
    <property type="match status" value="1"/>
</dbReference>
<dbReference type="SUPFAM" id="SSF88659">
    <property type="entry name" value="Sigma3 and sigma4 domains of RNA polymerase sigma factors"/>
    <property type="match status" value="1"/>
</dbReference>
<dbReference type="Proteomes" id="UP000824107">
    <property type="component" value="Unassembled WGS sequence"/>
</dbReference>
<reference evidence="8" key="2">
    <citation type="journal article" date="2021" name="PeerJ">
        <title>Extensive microbial diversity within the chicken gut microbiome revealed by metagenomics and culture.</title>
        <authorList>
            <person name="Gilroy R."/>
            <person name="Ravi A."/>
            <person name="Getino M."/>
            <person name="Pursley I."/>
            <person name="Horton D.L."/>
            <person name="Alikhan N.F."/>
            <person name="Baker D."/>
            <person name="Gharbi K."/>
            <person name="Hall N."/>
            <person name="Watson M."/>
            <person name="Adriaenssens E.M."/>
            <person name="Foster-Nyarko E."/>
            <person name="Jarju S."/>
            <person name="Secka A."/>
            <person name="Antonio M."/>
            <person name="Oren A."/>
            <person name="Chaudhuri R.R."/>
            <person name="La Ragione R."/>
            <person name="Hildebrand F."/>
            <person name="Pallen M.J."/>
        </authorList>
    </citation>
    <scope>NUCLEOTIDE SEQUENCE</scope>
    <source>
        <strain evidence="8">ChiW3-316</strain>
    </source>
</reference>